<dbReference type="Gene3D" id="3.40.50.10770">
    <property type="entry name" value="Hypothetical protein VC1899 like domain (Restriction endonuclease-like)"/>
    <property type="match status" value="1"/>
</dbReference>
<dbReference type="Proteomes" id="UP000563820">
    <property type="component" value="Unassembled WGS sequence"/>
</dbReference>
<dbReference type="Pfam" id="PF19810">
    <property type="entry name" value="HFX_2341_N"/>
    <property type="match status" value="1"/>
</dbReference>
<evidence type="ECO:0000313" key="3">
    <source>
        <dbReference type="EMBL" id="NWJ28360.1"/>
    </source>
</evidence>
<accession>A0A7K4MID5</accession>
<dbReference type="AlphaFoldDB" id="A0A7K4MID5"/>
<evidence type="ECO:0000313" key="4">
    <source>
        <dbReference type="Proteomes" id="UP000563820"/>
    </source>
</evidence>
<dbReference type="InterPro" id="IPR046260">
    <property type="entry name" value="HFX_2341-like_N"/>
</dbReference>
<organism evidence="3 4">
    <name type="scientific">Marine Group I thaumarchaeote</name>
    <dbReference type="NCBI Taxonomy" id="2511932"/>
    <lineage>
        <taxon>Archaea</taxon>
        <taxon>Nitrososphaerota</taxon>
        <taxon>Marine Group I</taxon>
    </lineage>
</organism>
<proteinExistence type="predicted"/>
<evidence type="ECO:0000259" key="2">
    <source>
        <dbReference type="Pfam" id="PF22665"/>
    </source>
</evidence>
<comment type="caution">
    <text evidence="3">The sequence shown here is derived from an EMBL/GenBank/DDBJ whole genome shotgun (WGS) entry which is preliminary data.</text>
</comment>
<dbReference type="Pfam" id="PF22665">
    <property type="entry name" value="WHD_DUF6293"/>
    <property type="match status" value="1"/>
</dbReference>
<name>A0A7K4MID5_9ARCH</name>
<feature type="domain" description="DUF6293" evidence="2">
    <location>
        <begin position="156"/>
        <end position="249"/>
    </location>
</feature>
<gene>
    <name evidence="3" type="ORF">HX848_03065</name>
</gene>
<evidence type="ECO:0000259" key="1">
    <source>
        <dbReference type="Pfam" id="PF19810"/>
    </source>
</evidence>
<reference evidence="3 4" key="1">
    <citation type="journal article" date="2019" name="Environ. Microbiol.">
        <title>Genomics insights into ecotype formation of ammonia-oxidizing archaea in the deep ocean.</title>
        <authorList>
            <person name="Wang Y."/>
            <person name="Huang J.M."/>
            <person name="Cui G.J."/>
            <person name="Nunoura T."/>
            <person name="Takaki Y."/>
            <person name="Li W.L."/>
            <person name="Li J."/>
            <person name="Gao Z.M."/>
            <person name="Takai K."/>
            <person name="Zhang A.Q."/>
            <person name="Stepanauskas R."/>
        </authorList>
    </citation>
    <scope>NUCLEOTIDE SEQUENCE [LARGE SCALE GENOMIC DNA]</scope>
    <source>
        <strain evidence="3 4">T1L11</strain>
    </source>
</reference>
<dbReference type="InterPro" id="IPR054162">
    <property type="entry name" value="DUF6293_C"/>
</dbReference>
<protein>
    <submittedName>
        <fullName evidence="3">Uncharacterized protein</fullName>
    </submittedName>
</protein>
<sequence length="252" mass="28678">MHTKDTIMPKIPNLRVHIAPVGYEIDRIVLPAKKLRADKVILLVHDNPSQDKAVKFYEQISTKLEKLNIEVVKEFHNRLDLFQIIKTVKNLINQEKGNFISVNLASGSKIQAIGCMMACMMFNDDKNVNPFYVEAKEYLGFSGKPISKGIEEIEYIPEYEIQKPEERHIQALKIIVDSGGRISKKEMAKIAVEKKLIIVNAENESQATFASLDKGIISALENQWGFVKVNKIGRTRWIEITDEGKHASEFLI</sequence>
<feature type="domain" description="HFX-2341-like N-terminal" evidence="1">
    <location>
        <begin position="15"/>
        <end position="138"/>
    </location>
</feature>
<dbReference type="EMBL" id="JACATE010000004">
    <property type="protein sequence ID" value="NWJ28360.1"/>
    <property type="molecule type" value="Genomic_DNA"/>
</dbReference>